<dbReference type="InterPro" id="IPR019546">
    <property type="entry name" value="TAT_signal_bac_arc"/>
</dbReference>
<reference evidence="1 2" key="1">
    <citation type="journal article" date="2019" name="Int. J. Syst. Evol. Microbiol.">
        <title>The Global Catalogue of Microorganisms (GCM) 10K type strain sequencing project: providing services to taxonomists for standard genome sequencing and annotation.</title>
        <authorList>
            <consortium name="The Broad Institute Genomics Platform"/>
            <consortium name="The Broad Institute Genome Sequencing Center for Infectious Disease"/>
            <person name="Wu L."/>
            <person name="Ma J."/>
        </authorList>
    </citation>
    <scope>NUCLEOTIDE SEQUENCE [LARGE SCALE GENOMIC DNA]</scope>
    <source>
        <strain evidence="1 2">CGMCC 1.12543</strain>
    </source>
</reference>
<keyword evidence="2" id="KW-1185">Reference proteome</keyword>
<dbReference type="PROSITE" id="PS51318">
    <property type="entry name" value="TAT"/>
    <property type="match status" value="1"/>
</dbReference>
<sequence length="137" mass="14130">MDSDQVPTRRGFLTGASAVGAMALAGCVTTRLSVSAPNVDDSPVFDSFSVANDVVWGNDAAQVKATLTDAATTDEMVRELSAISSFGSDAWTGMVSGGQTSVSMYLPVGTDLTVHAFNHSAEPVDSQPLRVGGNSFP</sequence>
<name>A0ABD5RQL5_9EURY</name>
<comment type="caution">
    <text evidence="1">The sequence shown here is derived from an EMBL/GenBank/DDBJ whole genome shotgun (WGS) entry which is preliminary data.</text>
</comment>
<evidence type="ECO:0000313" key="2">
    <source>
        <dbReference type="Proteomes" id="UP001596099"/>
    </source>
</evidence>
<accession>A0ABD5RQL5</accession>
<dbReference type="InterPro" id="IPR006311">
    <property type="entry name" value="TAT_signal"/>
</dbReference>
<organism evidence="1 2">
    <name type="scientific">Halomarina salina</name>
    <dbReference type="NCBI Taxonomy" id="1872699"/>
    <lineage>
        <taxon>Archaea</taxon>
        <taxon>Methanobacteriati</taxon>
        <taxon>Methanobacteriota</taxon>
        <taxon>Stenosarchaea group</taxon>
        <taxon>Halobacteria</taxon>
        <taxon>Halobacteriales</taxon>
        <taxon>Natronomonadaceae</taxon>
        <taxon>Halomarina</taxon>
    </lineage>
</organism>
<evidence type="ECO:0000313" key="1">
    <source>
        <dbReference type="EMBL" id="MFC5972505.1"/>
    </source>
</evidence>
<dbReference type="RefSeq" id="WP_247415909.1">
    <property type="nucleotide sequence ID" value="NZ_JALLGW010000001.1"/>
</dbReference>
<dbReference type="AlphaFoldDB" id="A0ABD5RQL5"/>
<gene>
    <name evidence="1" type="ORF">ACFPYI_14290</name>
</gene>
<proteinExistence type="predicted"/>
<dbReference type="NCBIfam" id="TIGR01409">
    <property type="entry name" value="TAT_signal_seq"/>
    <property type="match status" value="1"/>
</dbReference>
<dbReference type="EMBL" id="JBHSQH010000001">
    <property type="protein sequence ID" value="MFC5972505.1"/>
    <property type="molecule type" value="Genomic_DNA"/>
</dbReference>
<dbReference type="Proteomes" id="UP001596099">
    <property type="component" value="Unassembled WGS sequence"/>
</dbReference>
<protein>
    <submittedName>
        <fullName evidence="1">Twin-arginine translocation signal domain-containing protein</fullName>
    </submittedName>
</protein>